<proteinExistence type="predicted"/>
<evidence type="ECO:0000313" key="1">
    <source>
        <dbReference type="EMBL" id="KAF6134237.1"/>
    </source>
</evidence>
<accession>A0A7J7KV78</accession>
<organism evidence="1 2">
    <name type="scientific">Kingdonia uniflora</name>
    <dbReference type="NCBI Taxonomy" id="39325"/>
    <lineage>
        <taxon>Eukaryota</taxon>
        <taxon>Viridiplantae</taxon>
        <taxon>Streptophyta</taxon>
        <taxon>Embryophyta</taxon>
        <taxon>Tracheophyta</taxon>
        <taxon>Spermatophyta</taxon>
        <taxon>Magnoliopsida</taxon>
        <taxon>Ranunculales</taxon>
        <taxon>Circaeasteraceae</taxon>
        <taxon>Kingdonia</taxon>
    </lineage>
</organism>
<keyword evidence="2" id="KW-1185">Reference proteome</keyword>
<dbReference type="EMBL" id="JACGCM010002885">
    <property type="protein sequence ID" value="KAF6134237.1"/>
    <property type="molecule type" value="Genomic_DNA"/>
</dbReference>
<name>A0A7J7KV78_9MAGN</name>
<sequence length="67" mass="7883">MYYIMQSIRDACGVVQSRSDKAHWARKRESFLFILDGLKQQILFGKGNHKKHLSLSPQRNLDIFPYT</sequence>
<reference evidence="1 2" key="1">
    <citation type="journal article" date="2020" name="IScience">
        <title>Genome Sequencing of the Endangered Kingdonia uniflora (Circaeasteraceae, Ranunculales) Reveals Potential Mechanisms of Evolutionary Specialization.</title>
        <authorList>
            <person name="Sun Y."/>
            <person name="Deng T."/>
            <person name="Zhang A."/>
            <person name="Moore M.J."/>
            <person name="Landis J.B."/>
            <person name="Lin N."/>
            <person name="Zhang H."/>
            <person name="Zhang X."/>
            <person name="Huang J."/>
            <person name="Zhang X."/>
            <person name="Sun H."/>
            <person name="Wang H."/>
        </authorList>
    </citation>
    <scope>NUCLEOTIDE SEQUENCE [LARGE SCALE GENOMIC DNA]</scope>
    <source>
        <strain evidence="1">TB1705</strain>
        <tissue evidence="1">Leaf</tissue>
    </source>
</reference>
<dbReference type="AlphaFoldDB" id="A0A7J7KV78"/>
<gene>
    <name evidence="1" type="ORF">GIB67_010036</name>
</gene>
<protein>
    <submittedName>
        <fullName evidence="1">Uncharacterized protein</fullName>
    </submittedName>
</protein>
<comment type="caution">
    <text evidence="1">The sequence shown here is derived from an EMBL/GenBank/DDBJ whole genome shotgun (WGS) entry which is preliminary data.</text>
</comment>
<dbReference type="Proteomes" id="UP000541444">
    <property type="component" value="Unassembled WGS sequence"/>
</dbReference>
<evidence type="ECO:0000313" key="2">
    <source>
        <dbReference type="Proteomes" id="UP000541444"/>
    </source>
</evidence>